<accession>A0AAN7SII1</accession>
<keyword evidence="3" id="KW-1185">Reference proteome</keyword>
<evidence type="ECO:0000313" key="3">
    <source>
        <dbReference type="Proteomes" id="UP001353858"/>
    </source>
</evidence>
<keyword evidence="1" id="KW-0732">Signal</keyword>
<dbReference type="Proteomes" id="UP001353858">
    <property type="component" value="Unassembled WGS sequence"/>
</dbReference>
<proteinExistence type="predicted"/>
<name>A0AAN7SII1_9COLE</name>
<feature type="signal peptide" evidence="1">
    <location>
        <begin position="1"/>
        <end position="22"/>
    </location>
</feature>
<evidence type="ECO:0000256" key="1">
    <source>
        <dbReference type="SAM" id="SignalP"/>
    </source>
</evidence>
<comment type="caution">
    <text evidence="2">The sequence shown here is derived from an EMBL/GenBank/DDBJ whole genome shotgun (WGS) entry which is preliminary data.</text>
</comment>
<feature type="chain" id="PRO_5042971930" evidence="1">
    <location>
        <begin position="23"/>
        <end position="119"/>
    </location>
</feature>
<evidence type="ECO:0000313" key="2">
    <source>
        <dbReference type="EMBL" id="KAK4883037.1"/>
    </source>
</evidence>
<protein>
    <submittedName>
        <fullName evidence="2">Uncharacterized protein</fullName>
    </submittedName>
</protein>
<gene>
    <name evidence="2" type="ORF">RN001_006356</name>
</gene>
<reference evidence="3" key="1">
    <citation type="submission" date="2023-01" db="EMBL/GenBank/DDBJ databases">
        <title>Key to firefly adult light organ development and bioluminescence: homeobox transcription factors regulate luciferase expression and transportation to peroxisome.</title>
        <authorList>
            <person name="Fu X."/>
        </authorList>
    </citation>
    <scope>NUCLEOTIDE SEQUENCE [LARGE SCALE GENOMIC DNA]</scope>
</reference>
<sequence length="119" mass="13228">MHLKTVLIFFIVLLSIIYVALASENDEASSAQDNSALLSFENGLPGFQVKALRRLVREANEQNVTENKPGFFSSIICSLRGSLATVIATPVIWVINFAWSIVDWVLTQANSVKEWLNNC</sequence>
<organism evidence="2 3">
    <name type="scientific">Aquatica leii</name>
    <dbReference type="NCBI Taxonomy" id="1421715"/>
    <lineage>
        <taxon>Eukaryota</taxon>
        <taxon>Metazoa</taxon>
        <taxon>Ecdysozoa</taxon>
        <taxon>Arthropoda</taxon>
        <taxon>Hexapoda</taxon>
        <taxon>Insecta</taxon>
        <taxon>Pterygota</taxon>
        <taxon>Neoptera</taxon>
        <taxon>Endopterygota</taxon>
        <taxon>Coleoptera</taxon>
        <taxon>Polyphaga</taxon>
        <taxon>Elateriformia</taxon>
        <taxon>Elateroidea</taxon>
        <taxon>Lampyridae</taxon>
        <taxon>Luciolinae</taxon>
        <taxon>Aquatica</taxon>
    </lineage>
</organism>
<dbReference type="AlphaFoldDB" id="A0AAN7SII1"/>
<dbReference type="EMBL" id="JARPUR010000002">
    <property type="protein sequence ID" value="KAK4883037.1"/>
    <property type="molecule type" value="Genomic_DNA"/>
</dbReference>